<evidence type="ECO:0000313" key="5">
    <source>
        <dbReference type="Proteomes" id="UP000287872"/>
    </source>
</evidence>
<dbReference type="InterPro" id="IPR016181">
    <property type="entry name" value="Acyl_CoA_acyltransferase"/>
</dbReference>
<dbReference type="SUPFAM" id="SSF55729">
    <property type="entry name" value="Acyl-CoA N-acyltransferases (Nat)"/>
    <property type="match status" value="1"/>
</dbReference>
<dbReference type="Proteomes" id="UP000287872">
    <property type="component" value="Unassembled WGS sequence"/>
</dbReference>
<dbReference type="InterPro" id="IPR045039">
    <property type="entry name" value="NSI-like"/>
</dbReference>
<dbReference type="PANTHER" id="PTHR43626:SF4">
    <property type="entry name" value="GCN5-RELATED N-ACETYLTRANSFERASE 2, CHLOROPLASTIC"/>
    <property type="match status" value="1"/>
</dbReference>
<evidence type="ECO:0000259" key="3">
    <source>
        <dbReference type="PROSITE" id="PS51186"/>
    </source>
</evidence>
<accession>A0A401UUN6</accession>
<dbReference type="PROSITE" id="PS51186">
    <property type="entry name" value="GNAT"/>
    <property type="match status" value="1"/>
</dbReference>
<dbReference type="OrthoDB" id="8116556at2"/>
<protein>
    <submittedName>
        <fullName evidence="4">N-acetyltransferase</fullName>
    </submittedName>
</protein>
<dbReference type="CDD" id="cd04301">
    <property type="entry name" value="NAT_SF"/>
    <property type="match status" value="1"/>
</dbReference>
<evidence type="ECO:0000313" key="4">
    <source>
        <dbReference type="EMBL" id="GCD13270.1"/>
    </source>
</evidence>
<feature type="domain" description="N-acetyltransferase" evidence="3">
    <location>
        <begin position="8"/>
        <end position="146"/>
    </location>
</feature>
<reference evidence="4 5" key="1">
    <citation type="submission" date="2018-11" db="EMBL/GenBank/DDBJ databases">
        <title>Genome sequencing and assembly of Clostridium tagluense strain A121.</title>
        <authorList>
            <person name="Murakami T."/>
            <person name="Segawa T."/>
            <person name="Shcherbakova V.A."/>
            <person name="Mori H."/>
            <person name="Yoshimura Y."/>
        </authorList>
    </citation>
    <scope>NUCLEOTIDE SEQUENCE [LARGE SCALE GENOMIC DNA]</scope>
    <source>
        <strain evidence="4 5">A121</strain>
    </source>
</reference>
<dbReference type="AlphaFoldDB" id="A0A401UUN6"/>
<organism evidence="4 5">
    <name type="scientific">Clostridium tagluense</name>
    <dbReference type="NCBI Taxonomy" id="360422"/>
    <lineage>
        <taxon>Bacteria</taxon>
        <taxon>Bacillati</taxon>
        <taxon>Bacillota</taxon>
        <taxon>Clostridia</taxon>
        <taxon>Eubacteriales</taxon>
        <taxon>Clostridiaceae</taxon>
        <taxon>Clostridium</taxon>
    </lineage>
</organism>
<dbReference type="GO" id="GO:0008080">
    <property type="term" value="F:N-acetyltransferase activity"/>
    <property type="evidence" value="ECO:0007669"/>
    <property type="project" value="InterPro"/>
</dbReference>
<gene>
    <name evidence="4" type="ORF">Ctaglu_48930</name>
</gene>
<sequence>MYEYFHGMIIREGADGLNGNYIKNLFYDAGWIIPSQPKWQDEKYEICFKNSTWVYTVWHNEEMIAMVRVVSDKVMTATIQDLIVDKKYHRQGIGKKLVELCLQKLPHGNWWAHTTPENYDFYRKCGFDIPNSEKSDTLTFMGFAKSKIDGQR</sequence>
<keyword evidence="1 4" id="KW-0808">Transferase</keyword>
<dbReference type="PANTHER" id="PTHR43626">
    <property type="entry name" value="ACYL-COA N-ACYLTRANSFERASE"/>
    <property type="match status" value="1"/>
</dbReference>
<keyword evidence="5" id="KW-1185">Reference proteome</keyword>
<evidence type="ECO:0000256" key="2">
    <source>
        <dbReference type="ARBA" id="ARBA00023315"/>
    </source>
</evidence>
<evidence type="ECO:0000256" key="1">
    <source>
        <dbReference type="ARBA" id="ARBA00022679"/>
    </source>
</evidence>
<dbReference type="Gene3D" id="3.40.630.30">
    <property type="match status" value="1"/>
</dbReference>
<dbReference type="EMBL" id="BHYK01000083">
    <property type="protein sequence ID" value="GCD13270.1"/>
    <property type="molecule type" value="Genomic_DNA"/>
</dbReference>
<keyword evidence="2" id="KW-0012">Acyltransferase</keyword>
<dbReference type="InterPro" id="IPR000182">
    <property type="entry name" value="GNAT_dom"/>
</dbReference>
<comment type="caution">
    <text evidence="4">The sequence shown here is derived from an EMBL/GenBank/DDBJ whole genome shotgun (WGS) entry which is preliminary data.</text>
</comment>
<proteinExistence type="predicted"/>
<dbReference type="GO" id="GO:0005737">
    <property type="term" value="C:cytoplasm"/>
    <property type="evidence" value="ECO:0007669"/>
    <property type="project" value="TreeGrafter"/>
</dbReference>
<dbReference type="Pfam" id="PF00583">
    <property type="entry name" value="Acetyltransf_1"/>
    <property type="match status" value="1"/>
</dbReference>
<name>A0A401UUN6_9CLOT</name>
<dbReference type="RefSeq" id="WP_125006658.1">
    <property type="nucleotide sequence ID" value="NZ_BHYK01000083.1"/>
</dbReference>